<gene>
    <name evidence="1" type="ORF">P691DRAFT_783671</name>
</gene>
<sequence length="186" mass="21049">MTDSKFRNPTVTSGALQFAQTDKSFHRGYTLLQGGTLKTGYPILWYQQLPNNVRAIAKASNGLMGPTFRLVNSTEVHNRDHKRGWRVTEVLDHAVTQPTILRLARGLQQTGQLRASLYYSVNISTVWKSKKEVNSPGSVVNRKKTFREGVLPFNAGVSARDVHRDPTPSFYHRTAHWILWTFSHSA</sequence>
<dbReference type="AlphaFoldDB" id="A0A9P5XA34"/>
<comment type="caution">
    <text evidence="1">The sequence shown here is derived from an EMBL/GenBank/DDBJ whole genome shotgun (WGS) entry which is preliminary data.</text>
</comment>
<proteinExistence type="predicted"/>
<organism evidence="1 2">
    <name type="scientific">Macrolepiota fuliginosa MF-IS2</name>
    <dbReference type="NCBI Taxonomy" id="1400762"/>
    <lineage>
        <taxon>Eukaryota</taxon>
        <taxon>Fungi</taxon>
        <taxon>Dikarya</taxon>
        <taxon>Basidiomycota</taxon>
        <taxon>Agaricomycotina</taxon>
        <taxon>Agaricomycetes</taxon>
        <taxon>Agaricomycetidae</taxon>
        <taxon>Agaricales</taxon>
        <taxon>Agaricineae</taxon>
        <taxon>Agaricaceae</taxon>
        <taxon>Macrolepiota</taxon>
    </lineage>
</organism>
<protein>
    <submittedName>
        <fullName evidence="1">Uncharacterized protein</fullName>
    </submittedName>
</protein>
<keyword evidence="2" id="KW-1185">Reference proteome</keyword>
<reference evidence="1" key="1">
    <citation type="submission" date="2020-11" db="EMBL/GenBank/DDBJ databases">
        <authorList>
            <consortium name="DOE Joint Genome Institute"/>
            <person name="Ahrendt S."/>
            <person name="Riley R."/>
            <person name="Andreopoulos W."/>
            <person name="Labutti K."/>
            <person name="Pangilinan J."/>
            <person name="Ruiz-Duenas F.J."/>
            <person name="Barrasa J.M."/>
            <person name="Sanchez-Garcia M."/>
            <person name="Camarero S."/>
            <person name="Miyauchi S."/>
            <person name="Serrano A."/>
            <person name="Linde D."/>
            <person name="Babiker R."/>
            <person name="Drula E."/>
            <person name="Ayuso-Fernandez I."/>
            <person name="Pacheco R."/>
            <person name="Padilla G."/>
            <person name="Ferreira P."/>
            <person name="Barriuso J."/>
            <person name="Kellner H."/>
            <person name="Castanera R."/>
            <person name="Alfaro M."/>
            <person name="Ramirez L."/>
            <person name="Pisabarro A.G."/>
            <person name="Kuo A."/>
            <person name="Tritt A."/>
            <person name="Lipzen A."/>
            <person name="He G."/>
            <person name="Yan M."/>
            <person name="Ng V."/>
            <person name="Cullen D."/>
            <person name="Martin F."/>
            <person name="Rosso M.-N."/>
            <person name="Henrissat B."/>
            <person name="Hibbett D."/>
            <person name="Martinez A.T."/>
            <person name="Grigoriev I.V."/>
        </authorList>
    </citation>
    <scope>NUCLEOTIDE SEQUENCE</scope>
    <source>
        <strain evidence="1">MF-IS2</strain>
    </source>
</reference>
<evidence type="ECO:0000313" key="2">
    <source>
        <dbReference type="Proteomes" id="UP000807342"/>
    </source>
</evidence>
<dbReference type="EMBL" id="MU151242">
    <property type="protein sequence ID" value="KAF9446504.1"/>
    <property type="molecule type" value="Genomic_DNA"/>
</dbReference>
<dbReference type="Proteomes" id="UP000807342">
    <property type="component" value="Unassembled WGS sequence"/>
</dbReference>
<accession>A0A9P5XA34</accession>
<name>A0A9P5XA34_9AGAR</name>
<evidence type="ECO:0000313" key="1">
    <source>
        <dbReference type="EMBL" id="KAF9446504.1"/>
    </source>
</evidence>